<dbReference type="Pfam" id="PF06962">
    <property type="entry name" value="rRNA_methylase"/>
    <property type="match status" value="1"/>
</dbReference>
<evidence type="ECO:0000313" key="1">
    <source>
        <dbReference type="EMBL" id="SHJ30039.1"/>
    </source>
</evidence>
<sequence>MVARSASAVQWAQSFIAPVLVPGCLAVDATAGNGLDTLFLARGVGPQGKVFAFDIQIQALEKTRAQLAGAGLLDRVILLAADHREMAAHVPGAVKAVMFNLGYLPGGDHGIITRPESTLEALKAALSLLASGGRISLVVYTGHPGATEELRVVEEFTRGLSSRQYTVVRLSFWNRSSRAPVVILVEKAGAEA</sequence>
<dbReference type="Gene3D" id="3.40.50.150">
    <property type="entry name" value="Vaccinia Virus protein VP39"/>
    <property type="match status" value="1"/>
</dbReference>
<reference evidence="2" key="1">
    <citation type="submission" date="2016-11" db="EMBL/GenBank/DDBJ databases">
        <authorList>
            <person name="Varghese N."/>
            <person name="Submissions S."/>
        </authorList>
    </citation>
    <scope>NUCLEOTIDE SEQUENCE [LARGE SCALE GENOMIC DNA]</scope>
    <source>
        <strain evidence="2">DSM 16057</strain>
    </source>
</reference>
<dbReference type="GO" id="GO:0008168">
    <property type="term" value="F:methyltransferase activity"/>
    <property type="evidence" value="ECO:0007669"/>
    <property type="project" value="UniProtKB-KW"/>
</dbReference>
<organism evidence="1 2">
    <name type="scientific">Desulfofundulus thermosubterraneus DSM 16057</name>
    <dbReference type="NCBI Taxonomy" id="1121432"/>
    <lineage>
        <taxon>Bacteria</taxon>
        <taxon>Bacillati</taxon>
        <taxon>Bacillota</taxon>
        <taxon>Clostridia</taxon>
        <taxon>Eubacteriales</taxon>
        <taxon>Peptococcaceae</taxon>
        <taxon>Desulfofundulus</taxon>
    </lineage>
</organism>
<dbReference type="Proteomes" id="UP000184529">
    <property type="component" value="Unassembled WGS sequence"/>
</dbReference>
<protein>
    <submittedName>
        <fullName evidence="1">Putative rRNA methylase</fullName>
    </submittedName>
</protein>
<evidence type="ECO:0000313" key="2">
    <source>
        <dbReference type="Proteomes" id="UP000184529"/>
    </source>
</evidence>
<dbReference type="PANTHER" id="PTHR35276:SF1">
    <property type="entry name" value="TRNA (MNM(5)S(2)U34)-METHYLTRANSFERASE, CHLOROPLASTIC"/>
    <property type="match status" value="1"/>
</dbReference>
<dbReference type="AlphaFoldDB" id="A0A1M6I6G1"/>
<dbReference type="STRING" id="1121432.SAMN02745219_02219"/>
<dbReference type="OrthoDB" id="9792989at2"/>
<keyword evidence="1" id="KW-0808">Transferase</keyword>
<dbReference type="PANTHER" id="PTHR35276">
    <property type="entry name" value="S-ADENOSYL-L-METHIONINE-DEPENDENT METHYLTRANSFERASES SUPERFAMILY PROTEIN"/>
    <property type="match status" value="1"/>
</dbReference>
<name>A0A1M6I6G1_9FIRM</name>
<gene>
    <name evidence="1" type="ORF">SAMN02745219_02219</name>
</gene>
<dbReference type="InterPro" id="IPR010719">
    <property type="entry name" value="MnmM_MeTrfase"/>
</dbReference>
<keyword evidence="2" id="KW-1185">Reference proteome</keyword>
<dbReference type="SUPFAM" id="SSF53335">
    <property type="entry name" value="S-adenosyl-L-methionine-dependent methyltransferases"/>
    <property type="match status" value="1"/>
</dbReference>
<dbReference type="EMBL" id="FQZM01000027">
    <property type="protein sequence ID" value="SHJ30039.1"/>
    <property type="molecule type" value="Genomic_DNA"/>
</dbReference>
<dbReference type="InterPro" id="IPR029063">
    <property type="entry name" value="SAM-dependent_MTases_sf"/>
</dbReference>
<dbReference type="GO" id="GO:0032259">
    <property type="term" value="P:methylation"/>
    <property type="evidence" value="ECO:0007669"/>
    <property type="project" value="UniProtKB-KW"/>
</dbReference>
<proteinExistence type="predicted"/>
<dbReference type="RefSeq" id="WP_072869638.1">
    <property type="nucleotide sequence ID" value="NZ_FQZM01000027.1"/>
</dbReference>
<accession>A0A1M6I6G1</accession>
<keyword evidence="1" id="KW-0489">Methyltransferase</keyword>